<evidence type="ECO:0000313" key="1">
    <source>
        <dbReference type="EMBL" id="KKM91608.1"/>
    </source>
</evidence>
<gene>
    <name evidence="1" type="ORF">LCGC14_1226800</name>
</gene>
<dbReference type="EMBL" id="LAZR01006511">
    <property type="protein sequence ID" value="KKM91608.1"/>
    <property type="molecule type" value="Genomic_DNA"/>
</dbReference>
<comment type="caution">
    <text evidence="1">The sequence shown here is derived from an EMBL/GenBank/DDBJ whole genome shotgun (WGS) entry which is preliminary data.</text>
</comment>
<name>A0A0F9LDQ8_9ZZZZ</name>
<dbReference type="AlphaFoldDB" id="A0A0F9LDQ8"/>
<organism evidence="1">
    <name type="scientific">marine sediment metagenome</name>
    <dbReference type="NCBI Taxonomy" id="412755"/>
    <lineage>
        <taxon>unclassified sequences</taxon>
        <taxon>metagenomes</taxon>
        <taxon>ecological metagenomes</taxon>
    </lineage>
</organism>
<reference evidence="1" key="1">
    <citation type="journal article" date="2015" name="Nature">
        <title>Complex archaea that bridge the gap between prokaryotes and eukaryotes.</title>
        <authorList>
            <person name="Spang A."/>
            <person name="Saw J.H."/>
            <person name="Jorgensen S.L."/>
            <person name="Zaremba-Niedzwiedzka K."/>
            <person name="Martijn J."/>
            <person name="Lind A.E."/>
            <person name="van Eijk R."/>
            <person name="Schleper C."/>
            <person name="Guy L."/>
            <person name="Ettema T.J."/>
        </authorList>
    </citation>
    <scope>NUCLEOTIDE SEQUENCE</scope>
</reference>
<accession>A0A0F9LDQ8</accession>
<proteinExistence type="predicted"/>
<sequence length="97" mass="11414">MMDEKKFTICNLAMDSIILKIAALKTKKVKIILQEIKMDDEDLAESRIALELDDLYEYGVLQEPDDKDVEPLKDVIEAMMKELPNMEEYKKLYNWDI</sequence>
<protein>
    <submittedName>
        <fullName evidence="1">Uncharacterized protein</fullName>
    </submittedName>
</protein>